<accession>A0AA38RPB4</accession>
<protein>
    <submittedName>
        <fullName evidence="2">Uncharacterized protein</fullName>
    </submittedName>
</protein>
<reference evidence="2" key="1">
    <citation type="submission" date="2022-07" db="EMBL/GenBank/DDBJ databases">
        <title>Fungi with potential for degradation of polypropylene.</title>
        <authorList>
            <person name="Gostincar C."/>
        </authorList>
    </citation>
    <scope>NUCLEOTIDE SEQUENCE</scope>
    <source>
        <strain evidence="2">EXF-13308</strain>
    </source>
</reference>
<proteinExistence type="predicted"/>
<keyword evidence="3" id="KW-1185">Reference proteome</keyword>
<feature type="compositionally biased region" description="Basic and acidic residues" evidence="1">
    <location>
        <begin position="1"/>
        <end position="18"/>
    </location>
</feature>
<dbReference type="EMBL" id="JANBVO010000033">
    <property type="protein sequence ID" value="KAJ9137756.1"/>
    <property type="molecule type" value="Genomic_DNA"/>
</dbReference>
<evidence type="ECO:0000313" key="3">
    <source>
        <dbReference type="Proteomes" id="UP001174694"/>
    </source>
</evidence>
<organism evidence="2 3">
    <name type="scientific">Pleurostoma richardsiae</name>
    <dbReference type="NCBI Taxonomy" id="41990"/>
    <lineage>
        <taxon>Eukaryota</taxon>
        <taxon>Fungi</taxon>
        <taxon>Dikarya</taxon>
        <taxon>Ascomycota</taxon>
        <taxon>Pezizomycotina</taxon>
        <taxon>Sordariomycetes</taxon>
        <taxon>Sordariomycetidae</taxon>
        <taxon>Calosphaeriales</taxon>
        <taxon>Pleurostomataceae</taxon>
        <taxon>Pleurostoma</taxon>
    </lineage>
</organism>
<name>A0AA38RPB4_9PEZI</name>
<comment type="caution">
    <text evidence="2">The sequence shown here is derived from an EMBL/GenBank/DDBJ whole genome shotgun (WGS) entry which is preliminary data.</text>
</comment>
<evidence type="ECO:0000313" key="2">
    <source>
        <dbReference type="EMBL" id="KAJ9137756.1"/>
    </source>
</evidence>
<dbReference type="AlphaFoldDB" id="A0AA38RPB4"/>
<evidence type="ECO:0000256" key="1">
    <source>
        <dbReference type="SAM" id="MobiDB-lite"/>
    </source>
</evidence>
<dbReference type="Proteomes" id="UP001174694">
    <property type="component" value="Unassembled WGS sequence"/>
</dbReference>
<sequence length="112" mass="12503">MHESPDVKESPDMKESSGVKESPGYRAMVWLIRNRERVIVLEETAPTVELAIEGLFLKSVAAINDYVSLNGFAVPNKKEEEEEEWEDYMDNGCRGVPGGTSPVRSLAFTRGQ</sequence>
<feature type="region of interest" description="Disordered" evidence="1">
    <location>
        <begin position="1"/>
        <end position="21"/>
    </location>
</feature>
<gene>
    <name evidence="2" type="ORF">NKR23_g9016</name>
</gene>
<feature type="region of interest" description="Disordered" evidence="1">
    <location>
        <begin position="91"/>
        <end position="112"/>
    </location>
</feature>